<evidence type="ECO:0000313" key="3">
    <source>
        <dbReference type="Proteomes" id="UP000749646"/>
    </source>
</evidence>
<organism evidence="2 3">
    <name type="scientific">Modicella reniformis</name>
    <dbReference type="NCBI Taxonomy" id="1440133"/>
    <lineage>
        <taxon>Eukaryota</taxon>
        <taxon>Fungi</taxon>
        <taxon>Fungi incertae sedis</taxon>
        <taxon>Mucoromycota</taxon>
        <taxon>Mortierellomycotina</taxon>
        <taxon>Mortierellomycetes</taxon>
        <taxon>Mortierellales</taxon>
        <taxon>Mortierellaceae</taxon>
        <taxon>Modicella</taxon>
    </lineage>
</organism>
<evidence type="ECO:0000313" key="2">
    <source>
        <dbReference type="EMBL" id="KAF9945099.1"/>
    </source>
</evidence>
<dbReference type="AlphaFoldDB" id="A0A9P6IRH3"/>
<comment type="caution">
    <text evidence="2">The sequence shown here is derived from an EMBL/GenBank/DDBJ whole genome shotgun (WGS) entry which is preliminary data.</text>
</comment>
<dbReference type="Proteomes" id="UP000749646">
    <property type="component" value="Unassembled WGS sequence"/>
</dbReference>
<accession>A0A9P6IRH3</accession>
<gene>
    <name evidence="2" type="ORF">BGZ65_011179</name>
</gene>
<name>A0A9P6IRH3_9FUNG</name>
<reference evidence="2" key="1">
    <citation type="journal article" date="2020" name="Fungal Divers.">
        <title>Resolving the Mortierellaceae phylogeny through synthesis of multi-gene phylogenetics and phylogenomics.</title>
        <authorList>
            <person name="Vandepol N."/>
            <person name="Liber J."/>
            <person name="Desiro A."/>
            <person name="Na H."/>
            <person name="Kennedy M."/>
            <person name="Barry K."/>
            <person name="Grigoriev I.V."/>
            <person name="Miller A.N."/>
            <person name="O'Donnell K."/>
            <person name="Stajich J.E."/>
            <person name="Bonito G."/>
        </authorList>
    </citation>
    <scope>NUCLEOTIDE SEQUENCE</scope>
    <source>
        <strain evidence="2">MES-2147</strain>
    </source>
</reference>
<evidence type="ECO:0000256" key="1">
    <source>
        <dbReference type="SAM" id="MobiDB-lite"/>
    </source>
</evidence>
<proteinExistence type="predicted"/>
<protein>
    <submittedName>
        <fullName evidence="2">Uncharacterized protein</fullName>
    </submittedName>
</protein>
<sequence length="153" mass="16428">MVSAINDTVYSLNSIRMYMFQAIPLYIAHILETNHNGGLTDTGPFLDPLLDKTMMNAICDRLSALLAAKLAAVWERAKAGRGLLEVDNESEGKEGEGEGGDGDGAGGDSAQRQKSNTIAGNAEFNTNQIGILAYHVQGLLLQKGMVISYFVSY</sequence>
<feature type="region of interest" description="Disordered" evidence="1">
    <location>
        <begin position="85"/>
        <end position="113"/>
    </location>
</feature>
<dbReference type="EMBL" id="JAAAHW010008114">
    <property type="protein sequence ID" value="KAF9945099.1"/>
    <property type="molecule type" value="Genomic_DNA"/>
</dbReference>
<keyword evidence="3" id="KW-1185">Reference proteome</keyword>